<comment type="caution">
    <text evidence="1">The sequence shown here is derived from an EMBL/GenBank/DDBJ whole genome shotgun (WGS) entry which is preliminary data.</text>
</comment>
<reference evidence="2" key="1">
    <citation type="submission" date="2009-02" db="EMBL/GenBank/DDBJ databases">
        <title>The Genome Sequence of Shigella sp. D9.</title>
        <authorList>
            <consortium name="The Broad Institute Genome Sequencing Platform"/>
            <person name="Ward D."/>
            <person name="Young S.K."/>
            <person name="Kodira C.D."/>
            <person name="Zeng Q."/>
            <person name="Koehrsen M."/>
            <person name="Alvarado L."/>
            <person name="Berlin A."/>
            <person name="Borenstein D."/>
            <person name="Chen Z."/>
            <person name="Engels R."/>
            <person name="Freedman E."/>
            <person name="Gellesch M."/>
            <person name="Goldberg J."/>
            <person name="Griggs A."/>
            <person name="Gujja S."/>
            <person name="Heiman D."/>
            <person name="Hepburn T."/>
            <person name="Howarth C."/>
            <person name="Jen D."/>
            <person name="Larson L."/>
            <person name="Lewis B."/>
            <person name="Mehta T."/>
            <person name="Park D."/>
            <person name="Pearson M."/>
            <person name="Roberts A."/>
            <person name="Saif S."/>
            <person name="Shea T."/>
            <person name="Shenoy N."/>
            <person name="Sisk P."/>
            <person name="Stolte C."/>
            <person name="Sykes S."/>
            <person name="Walk T."/>
            <person name="White J."/>
            <person name="Yandava C."/>
            <person name="Allen-Vercoe E."/>
            <person name="Strauss J."/>
            <person name="Sibley C."/>
            <person name="White A."/>
            <person name="Ambrose C."/>
            <person name="Lander E."/>
            <person name="Nusbaum C."/>
            <person name="Galagan J."/>
            <person name="Birren B."/>
        </authorList>
    </citation>
    <scope>NUCLEOTIDE SEQUENCE [LARGE SCALE GENOMIC DNA]</scope>
    <source>
        <strain evidence="2">D11</strain>
    </source>
</reference>
<gene>
    <name evidence="1" type="ORF">PSAG_04868</name>
</gene>
<dbReference type="Proteomes" id="UP000004650">
    <property type="component" value="Unassembled WGS sequence"/>
</dbReference>
<name>A0A0K9CMN2_9FUSO</name>
<dbReference type="InterPro" id="IPR044941">
    <property type="entry name" value="EutB_N_sf"/>
</dbReference>
<dbReference type="AlphaFoldDB" id="A0A0K9CMN2"/>
<reference evidence="1 2" key="2">
    <citation type="submission" date="2013-10" db="EMBL/GenBank/DDBJ databases">
        <title>The Genome Sequence of Fusobacterium nucleatum subsp. animalis D11.</title>
        <authorList>
            <consortium name="The Broad Institute Genomics Platform"/>
            <person name="Earl A."/>
            <person name="Ward D."/>
            <person name="Feldgarden M."/>
            <person name="Gevers D."/>
            <person name="Kostic A."/>
            <person name="Garrett W."/>
            <person name="Young S.K."/>
            <person name="Zeng Q."/>
            <person name="Gargeya S."/>
            <person name="Fitzgerald M."/>
            <person name="Abouelleil A."/>
            <person name="Alvarado L."/>
            <person name="Berlin A.M."/>
            <person name="Chapman S.B."/>
            <person name="Gainer-Dewar J."/>
            <person name="Goldberg J."/>
            <person name="Gnerre S."/>
            <person name="Griggs A."/>
            <person name="Gujja S."/>
            <person name="Hansen M."/>
            <person name="Howarth C."/>
            <person name="Imamovic A."/>
            <person name="Ireland A."/>
            <person name="Larimer J."/>
            <person name="McCowan C."/>
            <person name="Murphy C."/>
            <person name="Pearson M."/>
            <person name="Poon T.W."/>
            <person name="Priest M."/>
            <person name="Roberts A."/>
            <person name="Saif S."/>
            <person name="Shea T."/>
            <person name="Sykes S."/>
            <person name="Wortman J."/>
            <person name="Nusbaum C."/>
            <person name="Birren B."/>
        </authorList>
    </citation>
    <scope>NUCLEOTIDE SEQUENCE [LARGE SCALE GENOMIC DNA]</scope>
    <source>
        <strain evidence="1 2">D11</strain>
    </source>
</reference>
<sequence>MILSVKLFDHVYNFSSLKEVMAKANEKKIWR</sequence>
<dbReference type="EMBL" id="ACDS02000141">
    <property type="protein sequence ID" value="KMV75758.1"/>
    <property type="molecule type" value="Genomic_DNA"/>
</dbReference>
<evidence type="ECO:0000313" key="1">
    <source>
        <dbReference type="EMBL" id="KMV75758.1"/>
    </source>
</evidence>
<organism evidence="1 2">
    <name type="scientific">Fusobacterium animalis D11</name>
    <dbReference type="NCBI Taxonomy" id="556264"/>
    <lineage>
        <taxon>Bacteria</taxon>
        <taxon>Fusobacteriati</taxon>
        <taxon>Fusobacteriota</taxon>
        <taxon>Fusobacteriia</taxon>
        <taxon>Fusobacteriales</taxon>
        <taxon>Fusobacteriaceae</taxon>
        <taxon>Fusobacterium</taxon>
    </lineage>
</organism>
<evidence type="ECO:0000313" key="2">
    <source>
        <dbReference type="Proteomes" id="UP000004650"/>
    </source>
</evidence>
<dbReference type="Gene3D" id="2.30.170.30">
    <property type="entry name" value="ethanolamine ammonia-lyase heavy chain domain like"/>
    <property type="match status" value="1"/>
</dbReference>
<accession>A0A0K9CMN2</accession>
<proteinExistence type="predicted"/>
<protein>
    <submittedName>
        <fullName evidence="1">Uncharacterized protein</fullName>
    </submittedName>
</protein>